<gene>
    <name evidence="1" type="ORF">S06H3_13865</name>
</gene>
<comment type="caution">
    <text evidence="1">The sequence shown here is derived from an EMBL/GenBank/DDBJ whole genome shotgun (WGS) entry which is preliminary data.</text>
</comment>
<protein>
    <submittedName>
        <fullName evidence="1">Uncharacterized protein</fullName>
    </submittedName>
</protein>
<sequence length="166" mass="19006">MRYNVYGYSDELLGQIEASDTTSAWDAARLIFSNILDVREVDVSLIEEQTGLSEVGGKVVCTTWGCVHDVLVPASYDREHPLEGKKCFRCPECNEIIVPQARGITDTQYLIEYWGCWNCGYEWARQRQAESVYEYDIEIYRPDEKIKKTLFGRIVALTKGHLGPWG</sequence>
<dbReference type="EMBL" id="BARV01006766">
    <property type="protein sequence ID" value="GAI16751.1"/>
    <property type="molecule type" value="Genomic_DNA"/>
</dbReference>
<reference evidence="1" key="1">
    <citation type="journal article" date="2014" name="Front. Microbiol.">
        <title>High frequency of phylogenetically diverse reductive dehalogenase-homologous genes in deep subseafloor sedimentary metagenomes.</title>
        <authorList>
            <person name="Kawai M."/>
            <person name="Futagami T."/>
            <person name="Toyoda A."/>
            <person name="Takaki Y."/>
            <person name="Nishi S."/>
            <person name="Hori S."/>
            <person name="Arai W."/>
            <person name="Tsubouchi T."/>
            <person name="Morono Y."/>
            <person name="Uchiyama I."/>
            <person name="Ito T."/>
            <person name="Fujiyama A."/>
            <person name="Inagaki F."/>
            <person name="Takami H."/>
        </authorList>
    </citation>
    <scope>NUCLEOTIDE SEQUENCE</scope>
    <source>
        <strain evidence="1">Expedition CK06-06</strain>
    </source>
</reference>
<organism evidence="1">
    <name type="scientific">marine sediment metagenome</name>
    <dbReference type="NCBI Taxonomy" id="412755"/>
    <lineage>
        <taxon>unclassified sequences</taxon>
        <taxon>metagenomes</taxon>
        <taxon>ecological metagenomes</taxon>
    </lineage>
</organism>
<accession>X1MF82</accession>
<proteinExistence type="predicted"/>
<dbReference type="AlphaFoldDB" id="X1MF82"/>
<evidence type="ECO:0000313" key="1">
    <source>
        <dbReference type="EMBL" id="GAI16751.1"/>
    </source>
</evidence>
<name>X1MF82_9ZZZZ</name>